<feature type="domain" description="FHA" evidence="3">
    <location>
        <begin position="323"/>
        <end position="377"/>
    </location>
</feature>
<dbReference type="InterPro" id="IPR000253">
    <property type="entry name" value="FHA_dom"/>
</dbReference>
<dbReference type="Pfam" id="PF00498">
    <property type="entry name" value="FHA"/>
    <property type="match status" value="1"/>
</dbReference>
<evidence type="ECO:0000256" key="2">
    <source>
        <dbReference type="SAM" id="SignalP"/>
    </source>
</evidence>
<sequence length="405" mass="39469">MRPCPNCAWMLKETDAACTMCGASVAGAAPSASGPVAPPPPVQGGAGAYAPPGPPGYPGQSVASGYGGAVPQGYGAVGGAQGAYPPPPQVGVGGGLAASSGGVPFSSGADSPFPVSPWARAAPSAGLTSQPSSPPMNQPGVTPAQPPLASPIPGIVPGAPMGGAMGQPAGSPAPIFGTPPQMVAQPPMVVPTAAPGMVAPPPLVQGGAVAPPPLVQGGGMAPPPMVQGGGMAPPPLVQGGAVAPPPLVQGGGMAPPPMVQGAVPAAAQGRAPAIVAPPMVQGAVQPAAVQPVPGQPSRVLVGFLVTFQNDPGGSFWPIYSGRTQVGRAGADPTTEIGLPDASASSRHASLHADPTTGQVFIEDDGSRNGTFVNEQRLGQGERRQLRDNDRLRLGSTTFVVKVLVA</sequence>
<evidence type="ECO:0000313" key="5">
    <source>
        <dbReference type="Proteomes" id="UP000295497"/>
    </source>
</evidence>
<dbReference type="InterPro" id="IPR008984">
    <property type="entry name" value="SMAD_FHA_dom_sf"/>
</dbReference>
<name>A0A4P2QXU2_SORCE</name>
<dbReference type="SMART" id="SM00240">
    <property type="entry name" value="FHA"/>
    <property type="match status" value="1"/>
</dbReference>
<evidence type="ECO:0000256" key="1">
    <source>
        <dbReference type="SAM" id="MobiDB-lite"/>
    </source>
</evidence>
<dbReference type="AlphaFoldDB" id="A0A4P2QXU2"/>
<dbReference type="Proteomes" id="UP000295497">
    <property type="component" value="Chromosome"/>
</dbReference>
<organism evidence="4 5">
    <name type="scientific">Sorangium cellulosum</name>
    <name type="common">Polyangium cellulosum</name>
    <dbReference type="NCBI Taxonomy" id="56"/>
    <lineage>
        <taxon>Bacteria</taxon>
        <taxon>Pseudomonadati</taxon>
        <taxon>Myxococcota</taxon>
        <taxon>Polyangia</taxon>
        <taxon>Polyangiales</taxon>
        <taxon>Polyangiaceae</taxon>
        <taxon>Sorangium</taxon>
    </lineage>
</organism>
<proteinExistence type="predicted"/>
<feature type="chain" id="PRO_5020196815" description="FHA domain-containing protein" evidence="2">
    <location>
        <begin position="29"/>
        <end position="405"/>
    </location>
</feature>
<dbReference type="EMBL" id="CP012672">
    <property type="protein sequence ID" value="AUX34363.1"/>
    <property type="molecule type" value="Genomic_DNA"/>
</dbReference>
<feature type="compositionally biased region" description="Low complexity" evidence="1">
    <location>
        <begin position="166"/>
        <end position="176"/>
    </location>
</feature>
<feature type="signal peptide" evidence="2">
    <location>
        <begin position="1"/>
        <end position="28"/>
    </location>
</feature>
<gene>
    <name evidence="4" type="ORF">SOCE836_065350</name>
</gene>
<reference evidence="4 5" key="1">
    <citation type="submission" date="2015-09" db="EMBL/GenBank/DDBJ databases">
        <title>Sorangium comparison.</title>
        <authorList>
            <person name="Zaburannyi N."/>
            <person name="Bunk B."/>
            <person name="Overmann J."/>
            <person name="Mueller R."/>
        </authorList>
    </citation>
    <scope>NUCLEOTIDE SEQUENCE [LARGE SCALE GENOMIC DNA]</scope>
    <source>
        <strain evidence="4 5">So ce836</strain>
    </source>
</reference>
<accession>A0A4P2QXU2</accession>
<evidence type="ECO:0000259" key="3">
    <source>
        <dbReference type="PROSITE" id="PS50006"/>
    </source>
</evidence>
<protein>
    <recommendedName>
        <fullName evidence="3">FHA domain-containing protein</fullName>
    </recommendedName>
</protein>
<dbReference type="SUPFAM" id="SSF49879">
    <property type="entry name" value="SMAD/FHA domain"/>
    <property type="match status" value="1"/>
</dbReference>
<keyword evidence="2" id="KW-0732">Signal</keyword>
<feature type="region of interest" description="Disordered" evidence="1">
    <location>
        <begin position="114"/>
        <end position="176"/>
    </location>
</feature>
<dbReference type="CDD" id="cd00060">
    <property type="entry name" value="FHA"/>
    <property type="match status" value="1"/>
</dbReference>
<dbReference type="PROSITE" id="PS50006">
    <property type="entry name" value="FHA_DOMAIN"/>
    <property type="match status" value="1"/>
</dbReference>
<evidence type="ECO:0000313" key="4">
    <source>
        <dbReference type="EMBL" id="AUX34363.1"/>
    </source>
</evidence>
<dbReference type="Gene3D" id="2.60.200.20">
    <property type="match status" value="1"/>
</dbReference>
<feature type="region of interest" description="Disordered" evidence="1">
    <location>
        <begin position="29"/>
        <end position="53"/>
    </location>
</feature>